<accession>A0AAV3UN09</accession>
<keyword evidence="4" id="KW-1185">Reference proteome</keyword>
<dbReference type="GeneID" id="68613771"/>
<reference evidence="3 4" key="1">
    <citation type="journal article" date="2019" name="Int. J. Syst. Evol. Microbiol.">
        <title>The Global Catalogue of Microorganisms (GCM) 10K type strain sequencing project: providing services to taxonomists for standard genome sequencing and annotation.</title>
        <authorList>
            <consortium name="The Broad Institute Genomics Platform"/>
            <consortium name="The Broad Institute Genome Sequencing Center for Infectious Disease"/>
            <person name="Wu L."/>
            <person name="Ma J."/>
        </authorList>
    </citation>
    <scope>NUCLEOTIDE SEQUENCE [LARGE SCALE GENOMIC DNA]</scope>
    <source>
        <strain evidence="3 4">JCM 17504</strain>
    </source>
</reference>
<dbReference type="Proteomes" id="UP001501729">
    <property type="component" value="Unassembled WGS sequence"/>
</dbReference>
<dbReference type="AlphaFoldDB" id="A0AAV3UN09"/>
<sequence length="166" mass="19120">MNARDTPIRHGTPIRVDHVGIAVKSIENAEPILFALSCERLTVETVEDKFRWAYYELGDASRLELIEPISDDSFLTDFLDRYGPGLHHVTLEVADIDAVIESLRENDVRVIDRAEFDTWTEAFVSPGNPTGTLFQLMEYHDDYHEERLPPRELFVNESRVGELFQQ</sequence>
<dbReference type="Gene3D" id="3.10.180.10">
    <property type="entry name" value="2,3-Dihydroxybiphenyl 1,2-Dioxygenase, domain 1"/>
    <property type="match status" value="1"/>
</dbReference>
<dbReference type="RefSeq" id="WP_227773568.1">
    <property type="nucleotide sequence ID" value="NZ_BAABKX010000018.1"/>
</dbReference>
<dbReference type="SUPFAM" id="SSF54593">
    <property type="entry name" value="Glyoxalase/Bleomycin resistance protein/Dihydroxybiphenyl dioxygenase"/>
    <property type="match status" value="1"/>
</dbReference>
<dbReference type="InterPro" id="IPR037523">
    <property type="entry name" value="VOC_core"/>
</dbReference>
<dbReference type="InterPro" id="IPR029068">
    <property type="entry name" value="Glyas_Bleomycin-R_OHBP_Dase"/>
</dbReference>
<dbReference type="GO" id="GO:0046491">
    <property type="term" value="P:L-methylmalonyl-CoA metabolic process"/>
    <property type="evidence" value="ECO:0007669"/>
    <property type="project" value="TreeGrafter"/>
</dbReference>
<evidence type="ECO:0000313" key="4">
    <source>
        <dbReference type="Proteomes" id="UP001501729"/>
    </source>
</evidence>
<dbReference type="EMBL" id="BAABKX010000018">
    <property type="protein sequence ID" value="GAA5059539.1"/>
    <property type="molecule type" value="Genomic_DNA"/>
</dbReference>
<dbReference type="Pfam" id="PF13669">
    <property type="entry name" value="Glyoxalase_4"/>
    <property type="match status" value="1"/>
</dbReference>
<dbReference type="PANTHER" id="PTHR43048:SF3">
    <property type="entry name" value="METHYLMALONYL-COA EPIMERASE, MITOCHONDRIAL"/>
    <property type="match status" value="1"/>
</dbReference>
<name>A0AAV3UN09_9EURY</name>
<organism evidence="3 4">
    <name type="scientific">Haladaptatus pallidirubidus</name>
    <dbReference type="NCBI Taxonomy" id="1008152"/>
    <lineage>
        <taxon>Archaea</taxon>
        <taxon>Methanobacteriati</taxon>
        <taxon>Methanobacteriota</taxon>
        <taxon>Stenosarchaea group</taxon>
        <taxon>Halobacteria</taxon>
        <taxon>Halobacteriales</taxon>
        <taxon>Haladaptataceae</taxon>
        <taxon>Haladaptatus</taxon>
    </lineage>
</organism>
<evidence type="ECO:0000313" key="3">
    <source>
        <dbReference type="EMBL" id="GAA5059539.1"/>
    </source>
</evidence>
<evidence type="ECO:0000256" key="1">
    <source>
        <dbReference type="ARBA" id="ARBA00022723"/>
    </source>
</evidence>
<comment type="caution">
    <text evidence="3">The sequence shown here is derived from an EMBL/GenBank/DDBJ whole genome shotgun (WGS) entry which is preliminary data.</text>
</comment>
<dbReference type="GO" id="GO:0004493">
    <property type="term" value="F:methylmalonyl-CoA epimerase activity"/>
    <property type="evidence" value="ECO:0007669"/>
    <property type="project" value="TreeGrafter"/>
</dbReference>
<proteinExistence type="predicted"/>
<gene>
    <name evidence="3" type="ORF">GCM10025751_43650</name>
</gene>
<evidence type="ECO:0000259" key="2">
    <source>
        <dbReference type="PROSITE" id="PS51819"/>
    </source>
</evidence>
<dbReference type="GO" id="GO:0046872">
    <property type="term" value="F:metal ion binding"/>
    <property type="evidence" value="ECO:0007669"/>
    <property type="project" value="UniProtKB-KW"/>
</dbReference>
<protein>
    <recommendedName>
        <fullName evidence="2">VOC domain-containing protein</fullName>
    </recommendedName>
</protein>
<dbReference type="PROSITE" id="PS51819">
    <property type="entry name" value="VOC"/>
    <property type="match status" value="1"/>
</dbReference>
<dbReference type="InterPro" id="IPR051785">
    <property type="entry name" value="MMCE/EMCE_epimerase"/>
</dbReference>
<keyword evidence="1" id="KW-0479">Metal-binding</keyword>
<dbReference type="PANTHER" id="PTHR43048">
    <property type="entry name" value="METHYLMALONYL-COA EPIMERASE"/>
    <property type="match status" value="1"/>
</dbReference>
<feature type="domain" description="VOC" evidence="2">
    <location>
        <begin position="15"/>
        <end position="139"/>
    </location>
</feature>